<name>A0AAE1G6B5_PETCI</name>
<dbReference type="GO" id="GO:0006235">
    <property type="term" value="P:dTTP biosynthetic process"/>
    <property type="evidence" value="ECO:0007669"/>
    <property type="project" value="TreeGrafter"/>
</dbReference>
<proteinExistence type="inferred from homology"/>
<comment type="similarity">
    <text evidence="1">Belongs to the thymidylate kinase family.</text>
</comment>
<reference evidence="3" key="1">
    <citation type="submission" date="2023-10" db="EMBL/GenBank/DDBJ databases">
        <title>Genome assemblies of two species of porcelain crab, Petrolisthes cinctipes and Petrolisthes manimaculis (Anomura: Porcellanidae).</title>
        <authorList>
            <person name="Angst P."/>
        </authorList>
    </citation>
    <scope>NUCLEOTIDE SEQUENCE</scope>
    <source>
        <strain evidence="3">PB745_01</strain>
        <tissue evidence="3">Gill</tissue>
    </source>
</reference>
<dbReference type="PANTHER" id="PTHR10344">
    <property type="entry name" value="THYMIDYLATE KINASE"/>
    <property type="match status" value="1"/>
</dbReference>
<accession>A0AAE1G6B5</accession>
<dbReference type="SUPFAM" id="SSF52540">
    <property type="entry name" value="P-loop containing nucleoside triphosphate hydrolases"/>
    <property type="match status" value="1"/>
</dbReference>
<dbReference type="GO" id="GO:0006233">
    <property type="term" value="P:dTDP biosynthetic process"/>
    <property type="evidence" value="ECO:0007669"/>
    <property type="project" value="TreeGrafter"/>
</dbReference>
<evidence type="ECO:0000259" key="2">
    <source>
        <dbReference type="Pfam" id="PF02223"/>
    </source>
</evidence>
<dbReference type="Pfam" id="PF02223">
    <property type="entry name" value="Thymidylate_kin"/>
    <property type="match status" value="1"/>
</dbReference>
<evidence type="ECO:0000313" key="4">
    <source>
        <dbReference type="Proteomes" id="UP001286313"/>
    </source>
</evidence>
<organism evidence="3 4">
    <name type="scientific">Petrolisthes cinctipes</name>
    <name type="common">Flat porcelain crab</name>
    <dbReference type="NCBI Taxonomy" id="88211"/>
    <lineage>
        <taxon>Eukaryota</taxon>
        <taxon>Metazoa</taxon>
        <taxon>Ecdysozoa</taxon>
        <taxon>Arthropoda</taxon>
        <taxon>Crustacea</taxon>
        <taxon>Multicrustacea</taxon>
        <taxon>Malacostraca</taxon>
        <taxon>Eumalacostraca</taxon>
        <taxon>Eucarida</taxon>
        <taxon>Decapoda</taxon>
        <taxon>Pleocyemata</taxon>
        <taxon>Anomura</taxon>
        <taxon>Galatheoidea</taxon>
        <taxon>Porcellanidae</taxon>
        <taxon>Petrolisthes</taxon>
    </lineage>
</organism>
<dbReference type="Gene3D" id="3.40.50.300">
    <property type="entry name" value="P-loop containing nucleotide triphosphate hydrolases"/>
    <property type="match status" value="1"/>
</dbReference>
<dbReference type="Proteomes" id="UP001286313">
    <property type="component" value="Unassembled WGS sequence"/>
</dbReference>
<dbReference type="InterPro" id="IPR027417">
    <property type="entry name" value="P-loop_NTPase"/>
</dbReference>
<dbReference type="InterPro" id="IPR039430">
    <property type="entry name" value="Thymidylate_kin-like_dom"/>
</dbReference>
<dbReference type="EMBL" id="JAWQEG010000638">
    <property type="protein sequence ID" value="KAK3887338.1"/>
    <property type="molecule type" value="Genomic_DNA"/>
</dbReference>
<sequence>MITEAVLASRNVGRDPQSIDTFFPGIRQFLYITNGQMEHDAHNFCNVAMKKAVRPIAVRSDEANVDYFSMTESVVNRMGKNVDDGINYDIACNYIVSMCKETWFKETLITSFDWCFERLPSAQRFEEKDSDIIFQECVRLLNDWRRKGKPAYGERRMFRAEKEWKTGKFIAIEGVDGIGKTTLAKRLAAPHDNAVYKSFPRRDTRVGKILNNYLSGDLKDLSKEAVHDLFV</sequence>
<dbReference type="AlphaFoldDB" id="A0AAE1G6B5"/>
<comment type="caution">
    <text evidence="3">The sequence shown here is derived from an EMBL/GenBank/DDBJ whole genome shotgun (WGS) entry which is preliminary data.</text>
</comment>
<protein>
    <recommendedName>
        <fullName evidence="2">Thymidylate kinase-like domain-containing protein</fullName>
    </recommendedName>
</protein>
<gene>
    <name evidence="3" type="ORF">Pcinc_008602</name>
</gene>
<dbReference type="GO" id="GO:0006227">
    <property type="term" value="P:dUDP biosynthetic process"/>
    <property type="evidence" value="ECO:0007669"/>
    <property type="project" value="TreeGrafter"/>
</dbReference>
<keyword evidence="4" id="KW-1185">Reference proteome</keyword>
<dbReference type="GO" id="GO:0005737">
    <property type="term" value="C:cytoplasm"/>
    <property type="evidence" value="ECO:0007669"/>
    <property type="project" value="TreeGrafter"/>
</dbReference>
<dbReference type="GO" id="GO:0004798">
    <property type="term" value="F:dTMP kinase activity"/>
    <property type="evidence" value="ECO:0007669"/>
    <property type="project" value="TreeGrafter"/>
</dbReference>
<feature type="domain" description="Thymidylate kinase-like" evidence="2">
    <location>
        <begin position="172"/>
        <end position="230"/>
    </location>
</feature>
<dbReference type="PANTHER" id="PTHR10344:SF1">
    <property type="entry name" value="THYMIDYLATE KINASE"/>
    <property type="match status" value="1"/>
</dbReference>
<evidence type="ECO:0000256" key="1">
    <source>
        <dbReference type="ARBA" id="ARBA00009776"/>
    </source>
</evidence>
<evidence type="ECO:0000313" key="3">
    <source>
        <dbReference type="EMBL" id="KAK3887338.1"/>
    </source>
</evidence>